<dbReference type="InterPro" id="IPR050879">
    <property type="entry name" value="Acyltransferase_3"/>
</dbReference>
<comment type="caution">
    <text evidence="3">The sequence shown here is derived from an EMBL/GenBank/DDBJ whole genome shotgun (WGS) entry which is preliminary data.</text>
</comment>
<keyword evidence="1" id="KW-0472">Membrane</keyword>
<name>A0A9W6JTE9_9HYPH</name>
<gene>
    <name evidence="3" type="ORF">GCM10008174_29740</name>
</gene>
<accession>A0A9W6JTE9</accession>
<feature type="transmembrane region" description="Helical" evidence="1">
    <location>
        <begin position="40"/>
        <end position="60"/>
    </location>
</feature>
<feature type="transmembrane region" description="Helical" evidence="1">
    <location>
        <begin position="227"/>
        <end position="246"/>
    </location>
</feature>
<dbReference type="GO" id="GO:0016747">
    <property type="term" value="F:acyltransferase activity, transferring groups other than amino-acyl groups"/>
    <property type="evidence" value="ECO:0007669"/>
    <property type="project" value="InterPro"/>
</dbReference>
<evidence type="ECO:0000256" key="1">
    <source>
        <dbReference type="SAM" id="Phobius"/>
    </source>
</evidence>
<feature type="transmembrane region" description="Helical" evidence="1">
    <location>
        <begin position="197"/>
        <end position="215"/>
    </location>
</feature>
<dbReference type="EMBL" id="BSFL01000003">
    <property type="protein sequence ID" value="GLK81233.1"/>
    <property type="molecule type" value="Genomic_DNA"/>
</dbReference>
<evidence type="ECO:0000259" key="2">
    <source>
        <dbReference type="Pfam" id="PF01757"/>
    </source>
</evidence>
<feature type="transmembrane region" description="Helical" evidence="1">
    <location>
        <begin position="167"/>
        <end position="185"/>
    </location>
</feature>
<feature type="transmembrane region" description="Helical" evidence="1">
    <location>
        <begin position="282"/>
        <end position="306"/>
    </location>
</feature>
<feature type="transmembrane region" description="Helical" evidence="1">
    <location>
        <begin position="135"/>
        <end position="155"/>
    </location>
</feature>
<sequence length="371" mass="40760">MLLPELVSTRGVAAVWVVLAHSYATVLKGHYDLPAAIEYSRVIVDFFFVLSGFVLAHMYDGPWREGRLRHGDFLIRRLARLWPLHLFTLVCVLALVVAGRILGVTPEATHDGASFVMTALMLHSAWATPDLAWNWPSWSVSAEWIAYLMIPLYLAAADRVRGTARRLALSLVLFAVCSVGSHMLLRLDLVTLTFDGGALRLMPSFLAGILLRRIFDDEPALLAMTPRIYALVIVGVFAACGALIALDAPYDALWPPMLVLVAALASRATWAEPGVLRNRMLIWLGDLSYSIYLTHAIVIMVLFAGAEHLGFARTLGERAVIGVCVPFVTLGVSVVTYAIVEKPGRAGFMWVVERLARAQAARRARASGMRI</sequence>
<dbReference type="Proteomes" id="UP001143309">
    <property type="component" value="Unassembled WGS sequence"/>
</dbReference>
<feature type="domain" description="Acyltransferase 3" evidence="2">
    <location>
        <begin position="10"/>
        <end position="337"/>
    </location>
</feature>
<reference evidence="3" key="1">
    <citation type="journal article" date="2014" name="Int. J. Syst. Evol. Microbiol.">
        <title>Complete genome sequence of Corynebacterium casei LMG S-19264T (=DSM 44701T), isolated from a smear-ripened cheese.</title>
        <authorList>
            <consortium name="US DOE Joint Genome Institute (JGI-PGF)"/>
            <person name="Walter F."/>
            <person name="Albersmeier A."/>
            <person name="Kalinowski J."/>
            <person name="Ruckert C."/>
        </authorList>
    </citation>
    <scope>NUCLEOTIDE SEQUENCE</scope>
    <source>
        <strain evidence="3">VKM B-2748</strain>
    </source>
</reference>
<feature type="transmembrane region" description="Helical" evidence="1">
    <location>
        <begin position="81"/>
        <end position="102"/>
    </location>
</feature>
<keyword evidence="3" id="KW-0808">Transferase</keyword>
<dbReference type="PANTHER" id="PTHR23028">
    <property type="entry name" value="ACETYLTRANSFERASE"/>
    <property type="match status" value="1"/>
</dbReference>
<evidence type="ECO:0000313" key="3">
    <source>
        <dbReference type="EMBL" id="GLK81233.1"/>
    </source>
</evidence>
<dbReference type="Pfam" id="PF01757">
    <property type="entry name" value="Acyl_transf_3"/>
    <property type="match status" value="1"/>
</dbReference>
<dbReference type="AlphaFoldDB" id="A0A9W6JTE9"/>
<proteinExistence type="predicted"/>
<keyword evidence="3" id="KW-0012">Acyltransferase</keyword>
<feature type="transmembrane region" description="Helical" evidence="1">
    <location>
        <begin position="318"/>
        <end position="340"/>
    </location>
</feature>
<evidence type="ECO:0000313" key="4">
    <source>
        <dbReference type="Proteomes" id="UP001143309"/>
    </source>
</evidence>
<dbReference type="InterPro" id="IPR002656">
    <property type="entry name" value="Acyl_transf_3_dom"/>
</dbReference>
<keyword evidence="4" id="KW-1185">Reference proteome</keyword>
<keyword evidence="1" id="KW-0812">Transmembrane</keyword>
<reference evidence="3" key="2">
    <citation type="submission" date="2023-01" db="EMBL/GenBank/DDBJ databases">
        <authorList>
            <person name="Sun Q."/>
            <person name="Evtushenko L."/>
        </authorList>
    </citation>
    <scope>NUCLEOTIDE SEQUENCE</scope>
    <source>
        <strain evidence="3">VKM B-2748</strain>
    </source>
</reference>
<protein>
    <submittedName>
        <fullName evidence="3">Acyltransferase</fullName>
    </submittedName>
</protein>
<keyword evidence="1" id="KW-1133">Transmembrane helix</keyword>
<organism evidence="3 4">
    <name type="scientific">Methylopila turkensis</name>
    <dbReference type="NCBI Taxonomy" id="1437816"/>
    <lineage>
        <taxon>Bacteria</taxon>
        <taxon>Pseudomonadati</taxon>
        <taxon>Pseudomonadota</taxon>
        <taxon>Alphaproteobacteria</taxon>
        <taxon>Hyphomicrobiales</taxon>
        <taxon>Methylopilaceae</taxon>
        <taxon>Methylopila</taxon>
    </lineage>
</organism>